<dbReference type="AlphaFoldDB" id="A0A543KD99"/>
<dbReference type="PANTHER" id="PTHR28008:SF1">
    <property type="entry name" value="DOMAIN PROTEIN, PUTATIVE (AFU_ORTHOLOGUE AFUA_3G10980)-RELATED"/>
    <property type="match status" value="1"/>
</dbReference>
<protein>
    <submittedName>
        <fullName evidence="2">VanZ like protein</fullName>
    </submittedName>
</protein>
<dbReference type="Proteomes" id="UP000320582">
    <property type="component" value="Unassembled WGS sequence"/>
</dbReference>
<dbReference type="PANTHER" id="PTHR28008">
    <property type="entry name" value="DOMAIN PROTEIN, PUTATIVE (AFU_ORTHOLOGUE AFUA_3G10980)-RELATED"/>
    <property type="match status" value="1"/>
</dbReference>
<dbReference type="RefSeq" id="WP_142080718.1">
    <property type="nucleotide sequence ID" value="NZ_VFPT01000001.1"/>
</dbReference>
<evidence type="ECO:0000256" key="1">
    <source>
        <dbReference type="SAM" id="Phobius"/>
    </source>
</evidence>
<reference evidence="2 3" key="1">
    <citation type="submission" date="2019-06" db="EMBL/GenBank/DDBJ databases">
        <title>Genomic Encyclopedia of Archaeal and Bacterial Type Strains, Phase II (KMG-II): from individual species to whole genera.</title>
        <authorList>
            <person name="Goeker M."/>
        </authorList>
    </citation>
    <scope>NUCLEOTIDE SEQUENCE [LARGE SCALE GENOMIC DNA]</scope>
    <source>
        <strain evidence="2 3">DSM 18423</strain>
    </source>
</reference>
<dbReference type="OrthoDB" id="582407at2"/>
<feature type="transmembrane region" description="Helical" evidence="1">
    <location>
        <begin position="12"/>
        <end position="33"/>
    </location>
</feature>
<sequence length="134" mass="14894">MPHSKQKLRRRGIILSGIVGVVITVLLLIPISGPDTSSSAIGIDKAVHFLFFFALVVPVLSFYPRAWVWVVPVAIAYGGMIEVIQPYFGRGMELGDFVANSLGVISAVPVSRWAHKRWLKPRQVRKREGAKRDD</sequence>
<accession>A0A543KD99</accession>
<evidence type="ECO:0000313" key="2">
    <source>
        <dbReference type="EMBL" id="TQM93060.1"/>
    </source>
</evidence>
<keyword evidence="1" id="KW-0812">Transmembrane</keyword>
<proteinExistence type="predicted"/>
<comment type="caution">
    <text evidence="2">The sequence shown here is derived from an EMBL/GenBank/DDBJ whole genome shotgun (WGS) entry which is preliminary data.</text>
</comment>
<name>A0A543KD99_9RHOB</name>
<keyword evidence="3" id="KW-1185">Reference proteome</keyword>
<dbReference type="EMBL" id="VFPT01000001">
    <property type="protein sequence ID" value="TQM93060.1"/>
    <property type="molecule type" value="Genomic_DNA"/>
</dbReference>
<feature type="transmembrane region" description="Helical" evidence="1">
    <location>
        <begin position="39"/>
        <end position="60"/>
    </location>
</feature>
<gene>
    <name evidence="2" type="ORF">BD293_1683</name>
</gene>
<keyword evidence="1" id="KW-1133">Transmembrane helix</keyword>
<keyword evidence="1" id="KW-0472">Membrane</keyword>
<evidence type="ECO:0000313" key="3">
    <source>
        <dbReference type="Proteomes" id="UP000320582"/>
    </source>
</evidence>
<organism evidence="2 3">
    <name type="scientific">Roseinatronobacter monicus</name>
    <dbReference type="NCBI Taxonomy" id="393481"/>
    <lineage>
        <taxon>Bacteria</taxon>
        <taxon>Pseudomonadati</taxon>
        <taxon>Pseudomonadota</taxon>
        <taxon>Alphaproteobacteria</taxon>
        <taxon>Rhodobacterales</taxon>
        <taxon>Paracoccaceae</taxon>
        <taxon>Roseinatronobacter</taxon>
    </lineage>
</organism>